<comment type="caution">
    <text evidence="12">The sequence shown here is derived from an EMBL/GenBank/DDBJ whole genome shotgun (WGS) entry which is preliminary data.</text>
</comment>
<dbReference type="InterPro" id="IPR014756">
    <property type="entry name" value="Ig_E-set"/>
</dbReference>
<feature type="compositionally biased region" description="Acidic residues" evidence="9">
    <location>
        <begin position="622"/>
        <end position="632"/>
    </location>
</feature>
<evidence type="ECO:0000256" key="4">
    <source>
        <dbReference type="ARBA" id="ARBA00022824"/>
    </source>
</evidence>
<dbReference type="PROSITE" id="PS50076">
    <property type="entry name" value="DNAJ_2"/>
    <property type="match status" value="1"/>
</dbReference>
<dbReference type="STRING" id="98765.A0A2R6NKM6"/>
<protein>
    <recommendedName>
        <fullName evidence="11">J domain-containing protein</fullName>
    </recommendedName>
</protein>
<organism evidence="12 13">
    <name type="scientific">Hermanssonia centrifuga</name>
    <dbReference type="NCBI Taxonomy" id="98765"/>
    <lineage>
        <taxon>Eukaryota</taxon>
        <taxon>Fungi</taxon>
        <taxon>Dikarya</taxon>
        <taxon>Basidiomycota</taxon>
        <taxon>Agaricomycotina</taxon>
        <taxon>Agaricomycetes</taxon>
        <taxon>Polyporales</taxon>
        <taxon>Meruliaceae</taxon>
        <taxon>Hermanssonia</taxon>
    </lineage>
</organism>
<dbReference type="GO" id="GO:0006614">
    <property type="term" value="P:SRP-dependent cotranslational protein targeting to membrane"/>
    <property type="evidence" value="ECO:0007669"/>
    <property type="project" value="TreeGrafter"/>
</dbReference>
<feature type="compositionally biased region" description="Acidic residues" evidence="9">
    <location>
        <begin position="588"/>
        <end position="603"/>
    </location>
</feature>
<feature type="transmembrane region" description="Helical" evidence="10">
    <location>
        <begin position="12"/>
        <end position="30"/>
    </location>
</feature>
<dbReference type="Gene3D" id="2.60.40.150">
    <property type="entry name" value="C2 domain"/>
    <property type="match status" value="1"/>
</dbReference>
<dbReference type="InterPro" id="IPR035892">
    <property type="entry name" value="C2_domain_sf"/>
</dbReference>
<evidence type="ECO:0000256" key="5">
    <source>
        <dbReference type="ARBA" id="ARBA00022927"/>
    </source>
</evidence>
<feature type="transmembrane region" description="Helical" evidence="10">
    <location>
        <begin position="71"/>
        <end position="88"/>
    </location>
</feature>
<dbReference type="GO" id="GO:0031207">
    <property type="term" value="C:Sec62/Sec63 complex"/>
    <property type="evidence" value="ECO:0007669"/>
    <property type="project" value="TreeGrafter"/>
</dbReference>
<proteinExistence type="predicted"/>
<reference evidence="12 13" key="1">
    <citation type="submission" date="2018-02" db="EMBL/GenBank/DDBJ databases">
        <title>Genome sequence of the basidiomycete white-rot fungus Phlebia centrifuga.</title>
        <authorList>
            <person name="Granchi Z."/>
            <person name="Peng M."/>
            <person name="de Vries R.P."/>
            <person name="Hilden K."/>
            <person name="Makela M.R."/>
            <person name="Grigoriev I."/>
            <person name="Riley R."/>
        </authorList>
    </citation>
    <scope>NUCLEOTIDE SEQUENCE [LARGE SCALE GENOMIC DNA]</scope>
    <source>
        <strain evidence="12 13">FBCC195</strain>
    </source>
</reference>
<keyword evidence="13" id="KW-1185">Reference proteome</keyword>
<evidence type="ECO:0000256" key="1">
    <source>
        <dbReference type="ARBA" id="ARBA00004477"/>
    </source>
</evidence>
<evidence type="ECO:0000259" key="11">
    <source>
        <dbReference type="PROSITE" id="PS50076"/>
    </source>
</evidence>
<keyword evidence="3 10" id="KW-0812">Transmembrane</keyword>
<evidence type="ECO:0000256" key="7">
    <source>
        <dbReference type="ARBA" id="ARBA00023136"/>
    </source>
</evidence>
<keyword evidence="8" id="KW-0143">Chaperone</keyword>
<dbReference type="Pfam" id="PF00226">
    <property type="entry name" value="DnaJ"/>
    <property type="match status" value="1"/>
</dbReference>
<dbReference type="GO" id="GO:0008320">
    <property type="term" value="F:protein transmembrane transporter activity"/>
    <property type="evidence" value="ECO:0007669"/>
    <property type="project" value="TreeGrafter"/>
</dbReference>
<evidence type="ECO:0000256" key="9">
    <source>
        <dbReference type="SAM" id="MobiDB-lite"/>
    </source>
</evidence>
<dbReference type="InterPro" id="IPR036869">
    <property type="entry name" value="J_dom_sf"/>
</dbReference>
<dbReference type="AlphaFoldDB" id="A0A2R6NKM6"/>
<dbReference type="GO" id="GO:0006620">
    <property type="term" value="P:post-translational protein targeting to endoplasmic reticulum membrane"/>
    <property type="evidence" value="ECO:0007669"/>
    <property type="project" value="TreeGrafter"/>
</dbReference>
<dbReference type="GO" id="GO:0003723">
    <property type="term" value="F:RNA binding"/>
    <property type="evidence" value="ECO:0007669"/>
    <property type="project" value="TreeGrafter"/>
</dbReference>
<feature type="region of interest" description="Disordered" evidence="9">
    <location>
        <begin position="580"/>
        <end position="648"/>
    </location>
</feature>
<dbReference type="SUPFAM" id="SSF46565">
    <property type="entry name" value="Chaperone J-domain"/>
    <property type="match status" value="1"/>
</dbReference>
<keyword evidence="7 10" id="KW-0472">Membrane</keyword>
<dbReference type="InterPro" id="IPR004179">
    <property type="entry name" value="Sec63-dom"/>
</dbReference>
<keyword evidence="2" id="KW-0813">Transport</keyword>
<keyword evidence="5" id="KW-0653">Protein transport</keyword>
<dbReference type="InterPro" id="IPR001623">
    <property type="entry name" value="DnaJ_domain"/>
</dbReference>
<dbReference type="PRINTS" id="PR00625">
    <property type="entry name" value="JDOMAIN"/>
</dbReference>
<keyword evidence="6 10" id="KW-1133">Transmembrane helix</keyword>
<name>A0A2R6NKM6_9APHY</name>
<dbReference type="PANTHER" id="PTHR24075:SF0">
    <property type="entry name" value="TRANSLOCATION PROTEIN SEC63 HOMOLOG"/>
    <property type="match status" value="1"/>
</dbReference>
<feature type="domain" description="J" evidence="11">
    <location>
        <begin position="98"/>
        <end position="168"/>
    </location>
</feature>
<evidence type="ECO:0000256" key="8">
    <source>
        <dbReference type="ARBA" id="ARBA00023186"/>
    </source>
</evidence>
<dbReference type="Pfam" id="PF02889">
    <property type="entry name" value="Sec63"/>
    <property type="match status" value="1"/>
</dbReference>
<accession>A0A2R6NKM6</accession>
<evidence type="ECO:0000256" key="3">
    <source>
        <dbReference type="ARBA" id="ARBA00022692"/>
    </source>
</evidence>
<dbReference type="Gene3D" id="1.10.3380.10">
    <property type="entry name" value="Sec63 N-terminal domain-like domain"/>
    <property type="match status" value="1"/>
</dbReference>
<evidence type="ECO:0000313" key="13">
    <source>
        <dbReference type="Proteomes" id="UP000186601"/>
    </source>
</evidence>
<dbReference type="SUPFAM" id="SSF81296">
    <property type="entry name" value="E set domains"/>
    <property type="match status" value="1"/>
</dbReference>
<dbReference type="SMART" id="SM00973">
    <property type="entry name" value="Sec63"/>
    <property type="match status" value="1"/>
</dbReference>
<evidence type="ECO:0000256" key="10">
    <source>
        <dbReference type="SAM" id="Phobius"/>
    </source>
</evidence>
<dbReference type="PANTHER" id="PTHR24075">
    <property type="entry name" value="SEC63 DOMAIN-CONTAINING"/>
    <property type="match status" value="1"/>
</dbReference>
<evidence type="ECO:0000256" key="2">
    <source>
        <dbReference type="ARBA" id="ARBA00022448"/>
    </source>
</evidence>
<evidence type="ECO:0000313" key="12">
    <source>
        <dbReference type="EMBL" id="PSR72886.1"/>
    </source>
</evidence>
<dbReference type="CDD" id="cd06257">
    <property type="entry name" value="DnaJ"/>
    <property type="match status" value="1"/>
</dbReference>
<dbReference type="SUPFAM" id="SSF158702">
    <property type="entry name" value="Sec63 N-terminal domain-like"/>
    <property type="match status" value="1"/>
</dbReference>
<evidence type="ECO:0000256" key="6">
    <source>
        <dbReference type="ARBA" id="ARBA00022989"/>
    </source>
</evidence>
<dbReference type="OrthoDB" id="1734229at2759"/>
<dbReference type="SMART" id="SM00271">
    <property type="entry name" value="DnaJ"/>
    <property type="match status" value="1"/>
</dbReference>
<sequence length="648" mass="72447">MAEYHYDESGNMAVYFLLTFLLVILVPLTLSSPASFRRKQGKDGCPCQQCVDHRANLQQGFLNPKARRRTIILLVGWTFSAFLAYRVASAKIENKVYNPFEILGISSGTTVKDIKSHYKKLSKKFHPDKVKLGMNDTIEAVQAKFVEITKAYKSLTDETIRENLERYGHPDGRQEVSMGIALPKGIVEGRNRLYVLAAYGVIFGAMLPALVGRWWFGNREKTKDGVNARSAAAFFKSLTEESGIDEVVGTLGKSFEWERSQLKSKAAELDELESRIKAKLGSKWATLKQFAEVGKEQYETRRRAFILLYAHLLRLSISSSSLRAEQSNILLQTPTLLNSLLNISISRNWLVPTLAVMRLHAYLAQALIPGESSLRYAQLPGISESEAEVLSRETNALQDLVQTLEEKGDGRVGEIKKAVSKWGKLEIVDASFKVIGERIVTPLSIVYLVVKLRISPPTAEVSAKPVGAPKNGNDEEFLISRKDAEDMPEGAHDGGWAHAPHWPANRKPGWWIVLADPKSLRVIVPPMKVTDVPIADPSSSRDYRSYKLQFQAPQNVQSFPWRLHLVSDTFVEEEATQDITLTISQPEQEQEAEDEISDPEEDSLAGQMAMMRGGTVKKRQDGDDESDDESSTDDDRKENEDSSDSDSD</sequence>
<feature type="transmembrane region" description="Helical" evidence="10">
    <location>
        <begin position="193"/>
        <end position="216"/>
    </location>
</feature>
<keyword evidence="4" id="KW-0256">Endoplasmic reticulum</keyword>
<dbReference type="EMBL" id="MLYV02001126">
    <property type="protein sequence ID" value="PSR72886.1"/>
    <property type="molecule type" value="Genomic_DNA"/>
</dbReference>
<comment type="subcellular location">
    <subcellularLocation>
        <location evidence="1">Endoplasmic reticulum membrane</location>
        <topology evidence="1">Multi-pass membrane protein</topology>
    </subcellularLocation>
</comment>
<dbReference type="FunFam" id="1.10.287.110:FF:000039">
    <property type="entry name" value="Protein translocation complex component (Npl1)"/>
    <property type="match status" value="1"/>
</dbReference>
<dbReference type="Gene3D" id="1.10.287.110">
    <property type="entry name" value="DnaJ domain"/>
    <property type="match status" value="1"/>
</dbReference>
<dbReference type="Proteomes" id="UP000186601">
    <property type="component" value="Unassembled WGS sequence"/>
</dbReference>
<gene>
    <name evidence="12" type="ORF">PHLCEN_2v11253</name>
</gene>